<evidence type="ECO:0000313" key="2">
    <source>
        <dbReference type="EMBL" id="KMQ83870.1"/>
    </source>
</evidence>
<feature type="non-terminal residue" evidence="2">
    <location>
        <position position="161"/>
    </location>
</feature>
<dbReference type="EMBL" id="LBMM01018126">
    <property type="protein sequence ID" value="KMQ83870.1"/>
    <property type="molecule type" value="Genomic_DNA"/>
</dbReference>
<evidence type="ECO:0000256" key="1">
    <source>
        <dbReference type="SAM" id="MobiDB-lite"/>
    </source>
</evidence>
<keyword evidence="3" id="KW-1185">Reference proteome</keyword>
<comment type="caution">
    <text evidence="2">The sequence shown here is derived from an EMBL/GenBank/DDBJ whole genome shotgun (WGS) entry which is preliminary data.</text>
</comment>
<dbReference type="AlphaFoldDB" id="A0A0J7MTP6"/>
<sequence length="161" mass="17899">MTDVKTKVQYLIDTGSDVSVYPRNLVKGPLWSSPYQLYAANGTIIRTYGQITLEPNFGLRSSYLQKGRLIDGKTELFTKKSPHTKTGEGIKAVAKQTSYHDLLTAFSNILNPTGNEKEGRDSTVHHIKMTSGPPEGCRPRRLAPDKLKAARPNLTSYYKKG</sequence>
<evidence type="ECO:0000313" key="3">
    <source>
        <dbReference type="Proteomes" id="UP000036403"/>
    </source>
</evidence>
<accession>A0A0J7MTP6</accession>
<feature type="region of interest" description="Disordered" evidence="1">
    <location>
        <begin position="130"/>
        <end position="161"/>
    </location>
</feature>
<reference evidence="2 3" key="1">
    <citation type="submission" date="2015-04" db="EMBL/GenBank/DDBJ databases">
        <title>Lasius niger genome sequencing.</title>
        <authorList>
            <person name="Konorov E.A."/>
            <person name="Nikitin M.A."/>
            <person name="Kirill M.V."/>
            <person name="Chang P."/>
        </authorList>
    </citation>
    <scope>NUCLEOTIDE SEQUENCE [LARGE SCALE GENOMIC DNA]</scope>
    <source>
        <tissue evidence="2">Whole</tissue>
    </source>
</reference>
<proteinExistence type="predicted"/>
<dbReference type="OrthoDB" id="6423099at2759"/>
<name>A0A0J7MTP6_LASNI</name>
<gene>
    <name evidence="2" type="ORF">RF55_18895</name>
</gene>
<protein>
    <submittedName>
        <fullName evidence="2">Gag-pol polyprotein</fullName>
    </submittedName>
</protein>
<dbReference type="PaxDb" id="67767-A0A0J7MTP6"/>
<dbReference type="Proteomes" id="UP000036403">
    <property type="component" value="Unassembled WGS sequence"/>
</dbReference>
<organism evidence="2 3">
    <name type="scientific">Lasius niger</name>
    <name type="common">Black garden ant</name>
    <dbReference type="NCBI Taxonomy" id="67767"/>
    <lineage>
        <taxon>Eukaryota</taxon>
        <taxon>Metazoa</taxon>
        <taxon>Ecdysozoa</taxon>
        <taxon>Arthropoda</taxon>
        <taxon>Hexapoda</taxon>
        <taxon>Insecta</taxon>
        <taxon>Pterygota</taxon>
        <taxon>Neoptera</taxon>
        <taxon>Endopterygota</taxon>
        <taxon>Hymenoptera</taxon>
        <taxon>Apocrita</taxon>
        <taxon>Aculeata</taxon>
        <taxon>Formicoidea</taxon>
        <taxon>Formicidae</taxon>
        <taxon>Formicinae</taxon>
        <taxon>Lasius</taxon>
        <taxon>Lasius</taxon>
    </lineage>
</organism>